<dbReference type="SUPFAM" id="SSF47781">
    <property type="entry name" value="RuvA domain 2-like"/>
    <property type="match status" value="1"/>
</dbReference>
<dbReference type="SUPFAM" id="SSF50249">
    <property type="entry name" value="Nucleic acid-binding proteins"/>
    <property type="match status" value="1"/>
</dbReference>
<keyword evidence="1 6" id="KW-0963">Cytoplasm</keyword>
<feature type="region of interest" description="Domain III" evidence="6">
    <location>
        <begin position="155"/>
        <end position="207"/>
    </location>
</feature>
<keyword evidence="2 6" id="KW-0227">DNA damage</keyword>
<gene>
    <name evidence="6" type="primary">ruvA</name>
    <name evidence="8" type="ORF">SpAn4DRAFT_0462</name>
</gene>
<feature type="domain" description="Helix-hairpin-helix DNA-binding motif class 1" evidence="7">
    <location>
        <begin position="107"/>
        <end position="126"/>
    </location>
</feature>
<dbReference type="Gene3D" id="1.10.8.10">
    <property type="entry name" value="DNA helicase RuvA subunit, C-terminal domain"/>
    <property type="match status" value="1"/>
</dbReference>
<dbReference type="GO" id="GO:0005524">
    <property type="term" value="F:ATP binding"/>
    <property type="evidence" value="ECO:0007669"/>
    <property type="project" value="InterPro"/>
</dbReference>
<dbReference type="HAMAP" id="MF_00031">
    <property type="entry name" value="DNA_HJ_migration_RuvA"/>
    <property type="match status" value="1"/>
</dbReference>
<name>A0A0U1L2W9_9FIRM</name>
<dbReference type="InterPro" id="IPR012340">
    <property type="entry name" value="NA-bd_OB-fold"/>
</dbReference>
<dbReference type="InterPro" id="IPR013849">
    <property type="entry name" value="DNA_helicase_Holl-junc_RuvA_I"/>
</dbReference>
<dbReference type="EMBL" id="CTRP01000014">
    <property type="protein sequence ID" value="CQR74000.1"/>
    <property type="molecule type" value="Genomic_DNA"/>
</dbReference>
<evidence type="ECO:0000256" key="3">
    <source>
        <dbReference type="ARBA" id="ARBA00023125"/>
    </source>
</evidence>
<dbReference type="NCBIfam" id="TIGR00084">
    <property type="entry name" value="ruvA"/>
    <property type="match status" value="1"/>
</dbReference>
<protein>
    <recommendedName>
        <fullName evidence="6">Holliday junction branch migration complex subunit RuvA</fullName>
    </recommendedName>
</protein>
<dbReference type="GO" id="GO:0009379">
    <property type="term" value="C:Holliday junction helicase complex"/>
    <property type="evidence" value="ECO:0007669"/>
    <property type="project" value="InterPro"/>
</dbReference>
<evidence type="ECO:0000313" key="9">
    <source>
        <dbReference type="Proteomes" id="UP000049855"/>
    </source>
</evidence>
<keyword evidence="4 6" id="KW-0233">DNA recombination</keyword>
<dbReference type="Proteomes" id="UP000049855">
    <property type="component" value="Unassembled WGS sequence"/>
</dbReference>
<dbReference type="InterPro" id="IPR010994">
    <property type="entry name" value="RuvA_2-like"/>
</dbReference>
<evidence type="ECO:0000256" key="5">
    <source>
        <dbReference type="ARBA" id="ARBA00023204"/>
    </source>
</evidence>
<dbReference type="InterPro" id="IPR011114">
    <property type="entry name" value="RuvA_C"/>
</dbReference>
<dbReference type="Gene3D" id="1.10.150.20">
    <property type="entry name" value="5' to 3' exonuclease, C-terminal subdomain"/>
    <property type="match status" value="1"/>
</dbReference>
<keyword evidence="8" id="KW-0378">Hydrolase</keyword>
<dbReference type="Gene3D" id="2.40.50.140">
    <property type="entry name" value="Nucleic acid-binding proteins"/>
    <property type="match status" value="1"/>
</dbReference>
<keyword evidence="5 6" id="KW-0234">DNA repair</keyword>
<dbReference type="GO" id="GO:0009378">
    <property type="term" value="F:four-way junction helicase activity"/>
    <property type="evidence" value="ECO:0007669"/>
    <property type="project" value="InterPro"/>
</dbReference>
<sequence length="207" mass="22676">MIGYVKGVVTHLFTDYCFVDVQGIGYRIFIPNSTRQKLTIGQSATLFTYLNVREDALTLHGFYTQEEYDLFLSLISVSGIGPKVAAGILSAITPPNFRLAISANNAAILTKLPGIGKKTAERIILELKDKVGIGTELDASVSGQMAADITMPGDIRQEAIQALIALGYNHAEITPVIKKIYQNEGTTQTEISLEQLIRLTLKEFGRR</sequence>
<comment type="function">
    <text evidence="6">The RuvA-RuvB-RuvC complex processes Holliday junction (HJ) DNA during genetic recombination and DNA repair, while the RuvA-RuvB complex plays an important role in the rescue of blocked DNA replication forks via replication fork reversal (RFR). RuvA specifically binds to HJ cruciform DNA, conferring on it an open structure. The RuvB hexamer acts as an ATP-dependent pump, pulling dsDNA into and through the RuvAB complex. HJ branch migration allows RuvC to scan DNA until it finds its consensus sequence, where it cleaves and resolves the cruciform DNA.</text>
</comment>
<dbReference type="SUPFAM" id="SSF46929">
    <property type="entry name" value="DNA helicase RuvA subunit, C-terminal domain"/>
    <property type="match status" value="1"/>
</dbReference>
<organism evidence="8 9">
    <name type="scientific">Sporomusa ovata</name>
    <dbReference type="NCBI Taxonomy" id="2378"/>
    <lineage>
        <taxon>Bacteria</taxon>
        <taxon>Bacillati</taxon>
        <taxon>Bacillota</taxon>
        <taxon>Negativicutes</taxon>
        <taxon>Selenomonadales</taxon>
        <taxon>Sporomusaceae</taxon>
        <taxon>Sporomusa</taxon>
    </lineage>
</organism>
<comment type="subcellular location">
    <subcellularLocation>
        <location evidence="6">Cytoplasm</location>
    </subcellularLocation>
</comment>
<evidence type="ECO:0000259" key="7">
    <source>
        <dbReference type="SMART" id="SM00278"/>
    </source>
</evidence>
<dbReference type="Pfam" id="PF07499">
    <property type="entry name" value="RuvA_C"/>
    <property type="match status" value="1"/>
</dbReference>
<comment type="subunit">
    <text evidence="6">Homotetramer. Forms an RuvA(8)-RuvB(12)-Holliday junction (HJ) complex. HJ DNA is sandwiched between 2 RuvA tetramers; dsDNA enters through RuvA and exits via RuvB. An RuvB hexamer assembles on each DNA strand where it exits the tetramer. Each RuvB hexamer is contacted by two RuvA subunits (via domain III) on 2 adjacent RuvB subunits; this complex drives branch migration. In the full resolvosome a probable DNA-RuvA(4)-RuvB(12)-RuvC(2) complex forms which resolves the HJ.</text>
</comment>
<dbReference type="GO" id="GO:0005737">
    <property type="term" value="C:cytoplasm"/>
    <property type="evidence" value="ECO:0007669"/>
    <property type="project" value="UniProtKB-SubCell"/>
</dbReference>
<evidence type="ECO:0000313" key="8">
    <source>
        <dbReference type="EMBL" id="CQR74000.1"/>
    </source>
</evidence>
<dbReference type="AlphaFoldDB" id="A0A0U1L2W9"/>
<dbReference type="GO" id="GO:0000400">
    <property type="term" value="F:four-way junction DNA binding"/>
    <property type="evidence" value="ECO:0007669"/>
    <property type="project" value="UniProtKB-UniRule"/>
</dbReference>
<keyword evidence="8" id="KW-0347">Helicase</keyword>
<dbReference type="InterPro" id="IPR000085">
    <property type="entry name" value="RuvA"/>
</dbReference>
<accession>A0A0U1L2W9</accession>
<comment type="similarity">
    <text evidence="6">Belongs to the RuvA family.</text>
</comment>
<dbReference type="SMART" id="SM00278">
    <property type="entry name" value="HhH1"/>
    <property type="match status" value="2"/>
</dbReference>
<dbReference type="InterPro" id="IPR036267">
    <property type="entry name" value="RuvA_C_sf"/>
</dbReference>
<dbReference type="GO" id="GO:0006310">
    <property type="term" value="P:DNA recombination"/>
    <property type="evidence" value="ECO:0007669"/>
    <property type="project" value="UniProtKB-UniRule"/>
</dbReference>
<evidence type="ECO:0000256" key="2">
    <source>
        <dbReference type="ARBA" id="ARBA00022763"/>
    </source>
</evidence>
<keyword evidence="9" id="KW-1185">Reference proteome</keyword>
<dbReference type="InterPro" id="IPR003583">
    <property type="entry name" value="Hlx-hairpin-Hlx_DNA-bd_motif"/>
</dbReference>
<dbReference type="Pfam" id="PF01330">
    <property type="entry name" value="RuvA_N"/>
    <property type="match status" value="1"/>
</dbReference>
<comment type="domain">
    <text evidence="6">Has three domains with a flexible linker between the domains II and III and assumes an 'L' shape. Domain III is highly mobile and contacts RuvB.</text>
</comment>
<dbReference type="Pfam" id="PF14520">
    <property type="entry name" value="HHH_5"/>
    <property type="match status" value="1"/>
</dbReference>
<evidence type="ECO:0000256" key="4">
    <source>
        <dbReference type="ARBA" id="ARBA00023172"/>
    </source>
</evidence>
<keyword evidence="8" id="KW-0547">Nucleotide-binding</keyword>
<dbReference type="RefSeq" id="WP_021170003.1">
    <property type="nucleotide sequence ID" value="NZ_CTRP01000014.1"/>
</dbReference>
<reference evidence="9" key="1">
    <citation type="submission" date="2015-03" db="EMBL/GenBank/DDBJ databases">
        <authorList>
            <person name="Nijsse Bart"/>
        </authorList>
    </citation>
    <scope>NUCLEOTIDE SEQUENCE [LARGE SCALE GENOMIC DNA]</scope>
</reference>
<comment type="caution">
    <text evidence="6">Lacks conserved residue(s) required for the propagation of feature annotation.</text>
</comment>
<feature type="domain" description="Helix-hairpin-helix DNA-binding motif class 1" evidence="7">
    <location>
        <begin position="72"/>
        <end position="91"/>
    </location>
</feature>
<dbReference type="GO" id="GO:0006281">
    <property type="term" value="P:DNA repair"/>
    <property type="evidence" value="ECO:0007669"/>
    <property type="project" value="UniProtKB-UniRule"/>
</dbReference>
<proteinExistence type="inferred from homology"/>
<evidence type="ECO:0000256" key="1">
    <source>
        <dbReference type="ARBA" id="ARBA00022490"/>
    </source>
</evidence>
<dbReference type="CDD" id="cd14332">
    <property type="entry name" value="UBA_RuvA_C"/>
    <property type="match status" value="1"/>
</dbReference>
<dbReference type="GO" id="GO:0048476">
    <property type="term" value="C:Holliday junction resolvase complex"/>
    <property type="evidence" value="ECO:0007669"/>
    <property type="project" value="UniProtKB-UniRule"/>
</dbReference>
<keyword evidence="8" id="KW-0067">ATP-binding</keyword>
<keyword evidence="3 6" id="KW-0238">DNA-binding</keyword>
<evidence type="ECO:0000256" key="6">
    <source>
        <dbReference type="HAMAP-Rule" id="MF_00031"/>
    </source>
</evidence>